<proteinExistence type="predicted"/>
<dbReference type="InterPro" id="IPR013083">
    <property type="entry name" value="Znf_RING/FYVE/PHD"/>
</dbReference>
<evidence type="ECO:0000256" key="1">
    <source>
        <dbReference type="SAM" id="MobiDB-lite"/>
    </source>
</evidence>
<dbReference type="AlphaFoldDB" id="A0AAD6SL85"/>
<dbReference type="Proteomes" id="UP001218188">
    <property type="component" value="Unassembled WGS sequence"/>
</dbReference>
<evidence type="ECO:0000313" key="2">
    <source>
        <dbReference type="EMBL" id="KAJ7027627.1"/>
    </source>
</evidence>
<feature type="region of interest" description="Disordered" evidence="1">
    <location>
        <begin position="382"/>
        <end position="433"/>
    </location>
</feature>
<protein>
    <submittedName>
        <fullName evidence="2">Uncharacterized protein</fullName>
    </submittedName>
</protein>
<accession>A0AAD6SL85</accession>
<name>A0AAD6SL85_9AGAR</name>
<organism evidence="2 3">
    <name type="scientific">Mycena alexandri</name>
    <dbReference type="NCBI Taxonomy" id="1745969"/>
    <lineage>
        <taxon>Eukaryota</taxon>
        <taxon>Fungi</taxon>
        <taxon>Dikarya</taxon>
        <taxon>Basidiomycota</taxon>
        <taxon>Agaricomycotina</taxon>
        <taxon>Agaricomycetes</taxon>
        <taxon>Agaricomycetidae</taxon>
        <taxon>Agaricales</taxon>
        <taxon>Marasmiineae</taxon>
        <taxon>Mycenaceae</taxon>
        <taxon>Mycena</taxon>
    </lineage>
</organism>
<sequence length="778" mass="86078">MEDPDYIPPRAKIWSVASLKGDHPHTLRSRPTQDTIKMSPFPDTFERAHLTALNFRFFKWHDQPGALVDLRDRIGAMYFGSPVESLEWQRAIIQAGHDMLDARICASEEGKFEVDVLSSGICSDGYLGYRPQSMRGNRAVSGVDVALATLRHSPAIQTVASFQNGHRATEGSAPVWTSAKEIIETVMQHDSRLRLPFDMPNSHTAREPTAFSRIDYCFATDGTPRRQGSSYVPGMSALTALGNYDATEGEIILWAEKAVINFPPGATMLLPRWMPYSFTAVESPGYQLILSQTCEHGLSEFIANDFSGVYGEEVQDVPRLLQDAGAAASLGGTLHEYDASRLPGGSPPLVPSTRDVTANHNLNAGISTTQPLVVDENGVILNHPGFESPRRPRRRLPRKPKVNPSGARGTRHIIGGPPSEIPRTTRSRAARDEANDGPYRQLAAAAHIFQAPSLAASSTSTTSTASSSTTVSSSSTSISTASSSTTSTSMTSRFGSGTTRRLPTLRTARPPVGTRTSLTGFVPAGPLPVPGPNLLVLEIMKRDGYRAPRPTPFNVNNLYLTDARPPHRHAAVDPDFRCVICLGIKSHPVVLVPLWTLRLLCLHPEWLEQSWQCPQCRAPMTSEPIADNDVALVIARNHPSWHDLSSRMPSGRPLDSEAKAKRREALERYATKNREVLREAARARMRRRRALAVDDAVAQKQRTAARRAWTKYRENHREEIRAADVLRAQKAREEAAEQARVERLKRRRAAAERKKGKQSQGTQHPFLRQQRRYDPNEC</sequence>
<dbReference type="SUPFAM" id="SSF57850">
    <property type="entry name" value="RING/U-box"/>
    <property type="match status" value="1"/>
</dbReference>
<comment type="caution">
    <text evidence="2">The sequence shown here is derived from an EMBL/GenBank/DDBJ whole genome shotgun (WGS) entry which is preliminary data.</text>
</comment>
<feature type="region of interest" description="Disordered" evidence="1">
    <location>
        <begin position="455"/>
        <end position="519"/>
    </location>
</feature>
<feature type="compositionally biased region" description="Basic residues" evidence="1">
    <location>
        <begin position="391"/>
        <end position="401"/>
    </location>
</feature>
<dbReference type="Gene3D" id="3.30.40.10">
    <property type="entry name" value="Zinc/RING finger domain, C3HC4 (zinc finger)"/>
    <property type="match status" value="1"/>
</dbReference>
<dbReference type="EMBL" id="JARJCM010000122">
    <property type="protein sequence ID" value="KAJ7027627.1"/>
    <property type="molecule type" value="Genomic_DNA"/>
</dbReference>
<feature type="compositionally biased region" description="Low complexity" evidence="1">
    <location>
        <begin position="455"/>
        <end position="511"/>
    </location>
</feature>
<keyword evidence="3" id="KW-1185">Reference proteome</keyword>
<feature type="region of interest" description="Disordered" evidence="1">
    <location>
        <begin position="736"/>
        <end position="778"/>
    </location>
</feature>
<evidence type="ECO:0000313" key="3">
    <source>
        <dbReference type="Proteomes" id="UP001218188"/>
    </source>
</evidence>
<gene>
    <name evidence="2" type="ORF">C8F04DRAFT_1266870</name>
</gene>
<reference evidence="2" key="1">
    <citation type="submission" date="2023-03" db="EMBL/GenBank/DDBJ databases">
        <title>Massive genome expansion in bonnet fungi (Mycena s.s.) driven by repeated elements and novel gene families across ecological guilds.</title>
        <authorList>
            <consortium name="Lawrence Berkeley National Laboratory"/>
            <person name="Harder C.B."/>
            <person name="Miyauchi S."/>
            <person name="Viragh M."/>
            <person name="Kuo A."/>
            <person name="Thoen E."/>
            <person name="Andreopoulos B."/>
            <person name="Lu D."/>
            <person name="Skrede I."/>
            <person name="Drula E."/>
            <person name="Henrissat B."/>
            <person name="Morin E."/>
            <person name="Kohler A."/>
            <person name="Barry K."/>
            <person name="LaButti K."/>
            <person name="Morin E."/>
            <person name="Salamov A."/>
            <person name="Lipzen A."/>
            <person name="Mereny Z."/>
            <person name="Hegedus B."/>
            <person name="Baldrian P."/>
            <person name="Stursova M."/>
            <person name="Weitz H."/>
            <person name="Taylor A."/>
            <person name="Grigoriev I.V."/>
            <person name="Nagy L.G."/>
            <person name="Martin F."/>
            <person name="Kauserud H."/>
        </authorList>
    </citation>
    <scope>NUCLEOTIDE SEQUENCE</scope>
    <source>
        <strain evidence="2">CBHHK200</strain>
    </source>
</reference>